<evidence type="ECO:0000313" key="3">
    <source>
        <dbReference type="Proteomes" id="UP000489600"/>
    </source>
</evidence>
<evidence type="ECO:0000256" key="1">
    <source>
        <dbReference type="SAM" id="MobiDB-lite"/>
    </source>
</evidence>
<feature type="compositionally biased region" description="Basic residues" evidence="1">
    <location>
        <begin position="42"/>
        <end position="51"/>
    </location>
</feature>
<sequence length="72" mass="8271">MRATNQDLDLSIHHKTYTRRRILAPNATKSRGKEEEQQKGTYKPKQKRHGARDKLRTPAEATNPKEAALSFV</sequence>
<protein>
    <submittedName>
        <fullName evidence="2">Uncharacterized protein</fullName>
    </submittedName>
</protein>
<name>A0A565AT81_9BRAS</name>
<organism evidence="2 3">
    <name type="scientific">Arabis nemorensis</name>
    <dbReference type="NCBI Taxonomy" id="586526"/>
    <lineage>
        <taxon>Eukaryota</taxon>
        <taxon>Viridiplantae</taxon>
        <taxon>Streptophyta</taxon>
        <taxon>Embryophyta</taxon>
        <taxon>Tracheophyta</taxon>
        <taxon>Spermatophyta</taxon>
        <taxon>Magnoliopsida</taxon>
        <taxon>eudicotyledons</taxon>
        <taxon>Gunneridae</taxon>
        <taxon>Pentapetalae</taxon>
        <taxon>rosids</taxon>
        <taxon>malvids</taxon>
        <taxon>Brassicales</taxon>
        <taxon>Brassicaceae</taxon>
        <taxon>Arabideae</taxon>
        <taxon>Arabis</taxon>
    </lineage>
</organism>
<dbReference type="Proteomes" id="UP000489600">
    <property type="component" value="Unassembled WGS sequence"/>
</dbReference>
<gene>
    <name evidence="2" type="ORF">ANE_LOCUS3056</name>
</gene>
<comment type="caution">
    <text evidence="2">The sequence shown here is derived from an EMBL/GenBank/DDBJ whole genome shotgun (WGS) entry which is preliminary data.</text>
</comment>
<feature type="region of interest" description="Disordered" evidence="1">
    <location>
        <begin position="19"/>
        <end position="72"/>
    </location>
</feature>
<accession>A0A565AT81</accession>
<evidence type="ECO:0000313" key="2">
    <source>
        <dbReference type="EMBL" id="VVA92611.1"/>
    </source>
</evidence>
<dbReference type="EMBL" id="CABITT030000001">
    <property type="protein sequence ID" value="VVA92611.1"/>
    <property type="molecule type" value="Genomic_DNA"/>
</dbReference>
<keyword evidence="3" id="KW-1185">Reference proteome</keyword>
<dbReference type="AlphaFoldDB" id="A0A565AT81"/>
<reference evidence="2" key="1">
    <citation type="submission" date="2019-07" db="EMBL/GenBank/DDBJ databases">
        <authorList>
            <person name="Dittberner H."/>
        </authorList>
    </citation>
    <scope>NUCLEOTIDE SEQUENCE [LARGE SCALE GENOMIC DNA]</scope>
</reference>
<proteinExistence type="predicted"/>